<keyword evidence="6 7" id="KW-0472">Membrane</keyword>
<feature type="transmembrane region" description="Helical" evidence="7">
    <location>
        <begin position="322"/>
        <end position="342"/>
    </location>
</feature>
<feature type="transmembrane region" description="Helical" evidence="7">
    <location>
        <begin position="128"/>
        <end position="148"/>
    </location>
</feature>
<protein>
    <recommendedName>
        <fullName evidence="8">Acyltransferase 3 domain-containing protein</fullName>
    </recommendedName>
</protein>
<evidence type="ECO:0000256" key="6">
    <source>
        <dbReference type="ARBA" id="ARBA00023136"/>
    </source>
</evidence>
<evidence type="ECO:0000256" key="5">
    <source>
        <dbReference type="ARBA" id="ARBA00022989"/>
    </source>
</evidence>
<dbReference type="GO" id="GO:0005886">
    <property type="term" value="C:plasma membrane"/>
    <property type="evidence" value="ECO:0007669"/>
    <property type="project" value="UniProtKB-SubCell"/>
</dbReference>
<dbReference type="Pfam" id="PF01757">
    <property type="entry name" value="Acyl_transf_3"/>
    <property type="match status" value="1"/>
</dbReference>
<feature type="transmembrane region" description="Helical" evidence="7">
    <location>
        <begin position="12"/>
        <end position="34"/>
    </location>
</feature>
<evidence type="ECO:0000256" key="1">
    <source>
        <dbReference type="ARBA" id="ARBA00004651"/>
    </source>
</evidence>
<dbReference type="InterPro" id="IPR002656">
    <property type="entry name" value="Acyl_transf_3_dom"/>
</dbReference>
<evidence type="ECO:0000313" key="9">
    <source>
        <dbReference type="EMBL" id="AHF27197.1"/>
    </source>
</evidence>
<feature type="transmembrane region" description="Helical" evidence="7">
    <location>
        <begin position="220"/>
        <end position="241"/>
    </location>
</feature>
<dbReference type="PANTHER" id="PTHR40074">
    <property type="entry name" value="O-ACETYLTRANSFERASE WECH"/>
    <property type="match status" value="1"/>
</dbReference>
<comment type="similarity">
    <text evidence="2">Belongs to the acyltransferase 3 family.</text>
</comment>
<feature type="transmembrane region" description="Helical" evidence="7">
    <location>
        <begin position="196"/>
        <end position="213"/>
    </location>
</feature>
<evidence type="ECO:0000256" key="3">
    <source>
        <dbReference type="ARBA" id="ARBA00022475"/>
    </source>
</evidence>
<feature type="transmembrane region" description="Helical" evidence="7">
    <location>
        <begin position="287"/>
        <end position="310"/>
    </location>
</feature>
<accession>W0FVU4</accession>
<dbReference type="PANTHER" id="PTHR40074:SF2">
    <property type="entry name" value="O-ACETYLTRANSFERASE WECH"/>
    <property type="match status" value="1"/>
</dbReference>
<evidence type="ECO:0000259" key="8">
    <source>
        <dbReference type="Pfam" id="PF01757"/>
    </source>
</evidence>
<keyword evidence="5 7" id="KW-1133">Transmembrane helix</keyword>
<feature type="transmembrane region" description="Helical" evidence="7">
    <location>
        <begin position="46"/>
        <end position="63"/>
    </location>
</feature>
<proteinExistence type="inferred from homology"/>
<feature type="transmembrane region" description="Helical" evidence="7">
    <location>
        <begin position="75"/>
        <end position="96"/>
    </location>
</feature>
<dbReference type="GO" id="GO:0009246">
    <property type="term" value="P:enterobacterial common antigen biosynthetic process"/>
    <property type="evidence" value="ECO:0007669"/>
    <property type="project" value="TreeGrafter"/>
</dbReference>
<comment type="subcellular location">
    <subcellularLocation>
        <location evidence="1">Cell membrane</location>
        <topology evidence="1">Multi-pass membrane protein</topology>
    </subcellularLocation>
</comment>
<organism evidence="9">
    <name type="scientific">uncultured bacterium Contig1778</name>
    <dbReference type="NCBI Taxonomy" id="1393516"/>
    <lineage>
        <taxon>Bacteria</taxon>
        <taxon>environmental samples</taxon>
    </lineage>
</organism>
<evidence type="ECO:0000256" key="7">
    <source>
        <dbReference type="SAM" id="Phobius"/>
    </source>
</evidence>
<evidence type="ECO:0000256" key="4">
    <source>
        <dbReference type="ARBA" id="ARBA00022692"/>
    </source>
</evidence>
<name>W0FVU4_9BACT</name>
<dbReference type="AlphaFoldDB" id="W0FVU4"/>
<keyword evidence="3" id="KW-1003">Cell membrane</keyword>
<feature type="transmembrane region" description="Helical" evidence="7">
    <location>
        <begin position="155"/>
        <end position="176"/>
    </location>
</feature>
<keyword evidence="4 7" id="KW-0812">Transmembrane</keyword>
<reference evidence="9" key="1">
    <citation type="journal article" date="2013" name="PLoS ONE">
        <title>Metagenomic insights into the carbohydrate-active enzymes carried by the microorganisms adhering to solid digesta in the rumen of cows.</title>
        <authorList>
            <person name="Wang L."/>
            <person name="Hatem A."/>
            <person name="Catalyurek U.V."/>
            <person name="Morrison M."/>
            <person name="Yu Z."/>
        </authorList>
    </citation>
    <scope>NUCLEOTIDE SEQUENCE</scope>
</reference>
<dbReference type="GO" id="GO:0016413">
    <property type="term" value="F:O-acetyltransferase activity"/>
    <property type="evidence" value="ECO:0007669"/>
    <property type="project" value="TreeGrafter"/>
</dbReference>
<evidence type="ECO:0000256" key="2">
    <source>
        <dbReference type="ARBA" id="ARBA00007400"/>
    </source>
</evidence>
<sequence length="354" mass="40215">MKQRALKYDVIRIVAISMVLFVHVTVVLVIRYQGATFAVGNLFNNLSRAGVPMFLLLTGALLLDEGRPFDAKRFYRTSFLSTVLLLLFWLVFYAAWRAFGLPLLRGKSADPGHFGEYLLTLKGLYPHLWYLFMLVGAYLVIPVLRLFVKKENRPYILFLILLSLLAQFTVQTLGVFTRNASFTVGDFFTKFHLEYATGYVPYLLLGWYLSTFPPARSWRFVLYGLGLGSALLMVLGVQVYVKDIPGIRDYIVEANTLPAILYGAAMFTLISALCGERTTQCPVVRELSRSAFGVYIFHVVVLDILVNILLPYKVLHEQHPLLYILTLFVLTYGVCLLVVLPLSRVKGVKKLFHY</sequence>
<dbReference type="EMBL" id="KC247079">
    <property type="protein sequence ID" value="AHF27197.1"/>
    <property type="molecule type" value="Genomic_DNA"/>
</dbReference>
<feature type="domain" description="Acyltransferase 3" evidence="8">
    <location>
        <begin position="8"/>
        <end position="338"/>
    </location>
</feature>
<feature type="transmembrane region" description="Helical" evidence="7">
    <location>
        <begin position="256"/>
        <end position="275"/>
    </location>
</feature>